<protein>
    <submittedName>
        <fullName evidence="3">Hemin ABC transporter substrate-binding protein</fullName>
    </submittedName>
</protein>
<keyword evidence="1" id="KW-0732">Signal</keyword>
<sequence length="296" mass="31292">MFIDGTRTMTLSNLQPLTRALCCFFSAAALVFTGAAAAAAPERVISAGHSITELVLALGGGDSLIAVDSSTRLPAEFRPLPVVGYYRQLPVEGLLAQNPQLLVGGDHMGPATTLKLLQDSGVKILQLPEAGNGEELLRNIDRLAQELDKPAAAIKQSVQAQLRALTAARAALAQPPRILFVRAQQGRGLKAAGTGTSPDSLIRLAGGVNAVAFEGYKQLSDEALVELRPDWILFSSDQAEQLNGGAELLQWQPLLKLTPAGKRSAFYSVDGYALLGGIGLASLKEAKKLNEKFVAK</sequence>
<dbReference type="SUPFAM" id="SSF53807">
    <property type="entry name" value="Helical backbone' metal receptor"/>
    <property type="match status" value="1"/>
</dbReference>
<dbReference type="PANTHER" id="PTHR30535:SF4">
    <property type="entry name" value="HEMIN-BINDING PERIPLASMIC PROTEIN HMUT"/>
    <property type="match status" value="1"/>
</dbReference>
<comment type="caution">
    <text evidence="3">The sequence shown here is derived from an EMBL/GenBank/DDBJ whole genome shotgun (WGS) entry which is preliminary data.</text>
</comment>
<name>A0ABY2UHV2_9GAMM</name>
<feature type="chain" id="PRO_5045070516" evidence="1">
    <location>
        <begin position="39"/>
        <end position="296"/>
    </location>
</feature>
<dbReference type="Proteomes" id="UP000306791">
    <property type="component" value="Unassembled WGS sequence"/>
</dbReference>
<gene>
    <name evidence="3" type="ORF">FDY93_09790</name>
</gene>
<accession>A0ABY2UHV2</accession>
<dbReference type="PROSITE" id="PS50983">
    <property type="entry name" value="FE_B12_PBP"/>
    <property type="match status" value="1"/>
</dbReference>
<evidence type="ECO:0000259" key="2">
    <source>
        <dbReference type="PROSITE" id="PS50983"/>
    </source>
</evidence>
<proteinExistence type="predicted"/>
<evidence type="ECO:0000313" key="4">
    <source>
        <dbReference type="Proteomes" id="UP000306791"/>
    </source>
</evidence>
<dbReference type="Gene3D" id="3.40.50.1980">
    <property type="entry name" value="Nitrogenase molybdenum iron protein domain"/>
    <property type="match status" value="2"/>
</dbReference>
<organism evidence="3 4">
    <name type="scientific">Microbulbifer harenosus</name>
    <dbReference type="NCBI Taxonomy" id="2576840"/>
    <lineage>
        <taxon>Bacteria</taxon>
        <taxon>Pseudomonadati</taxon>
        <taxon>Pseudomonadota</taxon>
        <taxon>Gammaproteobacteria</taxon>
        <taxon>Cellvibrionales</taxon>
        <taxon>Microbulbiferaceae</taxon>
        <taxon>Microbulbifer</taxon>
    </lineage>
</organism>
<reference evidence="3 4" key="1">
    <citation type="submission" date="2019-05" db="EMBL/GenBank/DDBJ databases">
        <title>Microbulbifer harenosus sp. nov., an alginate-degrading bacterium isolated from coastal sand.</title>
        <authorList>
            <person name="Huang H."/>
            <person name="Mo K."/>
            <person name="Bao S."/>
        </authorList>
    </citation>
    <scope>NUCLEOTIDE SEQUENCE [LARGE SCALE GENOMIC DNA]</scope>
    <source>
        <strain evidence="3 4">HB161719</strain>
    </source>
</reference>
<dbReference type="EMBL" id="VANI01000010">
    <property type="protein sequence ID" value="TLM77223.1"/>
    <property type="molecule type" value="Genomic_DNA"/>
</dbReference>
<dbReference type="InterPro" id="IPR002491">
    <property type="entry name" value="ABC_transptr_periplasmic_BD"/>
</dbReference>
<keyword evidence="4" id="KW-1185">Reference proteome</keyword>
<feature type="signal peptide" evidence="1">
    <location>
        <begin position="1"/>
        <end position="38"/>
    </location>
</feature>
<evidence type="ECO:0000313" key="3">
    <source>
        <dbReference type="EMBL" id="TLM77223.1"/>
    </source>
</evidence>
<evidence type="ECO:0000256" key="1">
    <source>
        <dbReference type="SAM" id="SignalP"/>
    </source>
</evidence>
<dbReference type="Pfam" id="PF01497">
    <property type="entry name" value="Peripla_BP_2"/>
    <property type="match status" value="1"/>
</dbReference>
<dbReference type="InterPro" id="IPR050902">
    <property type="entry name" value="ABC_Transporter_SBP"/>
</dbReference>
<feature type="domain" description="Fe/B12 periplasmic-binding" evidence="2">
    <location>
        <begin position="43"/>
        <end position="296"/>
    </location>
</feature>
<dbReference type="PANTHER" id="PTHR30535">
    <property type="entry name" value="VITAMIN B12-BINDING PROTEIN"/>
    <property type="match status" value="1"/>
</dbReference>